<sequence>MVTFRNDLESFGSYKIEKTAKHNLGDNENRLIDWSGLLEEIAKEIPLSDLQYYGDNKYSQIIQAYAEYVGLQPNQIVQGVGSDQMIHTIITTFLQAGEVLLTVEPDFFMYSVFSQVHGTKLETYQLEWIDGVPTLSAEKLMEHAEKVGAKLIILSNPNNPASIAFESGELEKIVANFNGIVVIDEAYIDFAQVKSMLDKINSYDNLIVLRTMSKAFGLAGLRLGFALSCQRLAYELDKVLAPYSMPNIVGKIGVQALKHSDKVKESVARIKEIRQDFMAFLEQQPNLHLLPSQANFITFTAPYAEKILEVGLTQDFNFKYYADGPMKGYIRMGIGHSDEMNLMKEIIRKVVKNKL</sequence>
<dbReference type="InterPro" id="IPR004839">
    <property type="entry name" value="Aminotransferase_I/II_large"/>
</dbReference>
<protein>
    <submittedName>
        <fullName evidence="7">Histidinol-phosphate/aromatic aminotransferase and cobyric acid decarboxylase</fullName>
    </submittedName>
</protein>
<dbReference type="PANTHER" id="PTHR42885:SF2">
    <property type="entry name" value="HISTIDINOL-PHOSPHATE AMINOTRANSFERASE"/>
    <property type="match status" value="1"/>
</dbReference>
<dbReference type="InterPro" id="IPR015424">
    <property type="entry name" value="PyrdxlP-dep_Trfase"/>
</dbReference>
<keyword evidence="2 7" id="KW-0032">Aminotransferase</keyword>
<dbReference type="STRING" id="1608583.BN1356_00804"/>
<feature type="domain" description="Aminotransferase class I/classII large" evidence="6">
    <location>
        <begin position="21"/>
        <end position="309"/>
    </location>
</feature>
<dbReference type="Proteomes" id="UP000198604">
    <property type="component" value="Unassembled WGS sequence"/>
</dbReference>
<comment type="cofactor">
    <cofactor evidence="1 5">
        <name>pyridoxal 5'-phosphate</name>
        <dbReference type="ChEBI" id="CHEBI:597326"/>
    </cofactor>
</comment>
<evidence type="ECO:0000313" key="8">
    <source>
        <dbReference type="Proteomes" id="UP000198604"/>
    </source>
</evidence>
<evidence type="ECO:0000256" key="1">
    <source>
        <dbReference type="ARBA" id="ARBA00001933"/>
    </source>
</evidence>
<dbReference type="Pfam" id="PF00155">
    <property type="entry name" value="Aminotran_1_2"/>
    <property type="match status" value="1"/>
</dbReference>
<dbReference type="Gene3D" id="3.90.1150.10">
    <property type="entry name" value="Aspartate Aminotransferase, domain 1"/>
    <property type="match status" value="1"/>
</dbReference>
<proteinExistence type="inferred from homology"/>
<dbReference type="OrthoDB" id="9813612at2"/>
<dbReference type="AlphaFoldDB" id="A0A0E4H4Q4"/>
<organism evidence="7 8">
    <name type="scientific">Streptococcus varani</name>
    <dbReference type="NCBI Taxonomy" id="1608583"/>
    <lineage>
        <taxon>Bacteria</taxon>
        <taxon>Bacillati</taxon>
        <taxon>Bacillota</taxon>
        <taxon>Bacilli</taxon>
        <taxon>Lactobacillales</taxon>
        <taxon>Streptococcaceae</taxon>
        <taxon>Streptococcus</taxon>
    </lineage>
</organism>
<evidence type="ECO:0000256" key="3">
    <source>
        <dbReference type="ARBA" id="ARBA00022679"/>
    </source>
</evidence>
<dbReference type="PROSITE" id="PS00599">
    <property type="entry name" value="AA_TRANSFER_CLASS_2"/>
    <property type="match status" value="1"/>
</dbReference>
<keyword evidence="3 7" id="KW-0808">Transferase</keyword>
<evidence type="ECO:0000256" key="4">
    <source>
        <dbReference type="ARBA" id="ARBA00022898"/>
    </source>
</evidence>
<evidence type="ECO:0000256" key="5">
    <source>
        <dbReference type="RuleBase" id="RU003693"/>
    </source>
</evidence>
<dbReference type="GO" id="GO:0008483">
    <property type="term" value="F:transaminase activity"/>
    <property type="evidence" value="ECO:0007669"/>
    <property type="project" value="UniProtKB-KW"/>
</dbReference>
<dbReference type="PANTHER" id="PTHR42885">
    <property type="entry name" value="HISTIDINOL-PHOSPHATE AMINOTRANSFERASE-RELATED"/>
    <property type="match status" value="1"/>
</dbReference>
<accession>A0A0E4H4Q4</accession>
<dbReference type="SUPFAM" id="SSF53383">
    <property type="entry name" value="PLP-dependent transferases"/>
    <property type="match status" value="1"/>
</dbReference>
<name>A0A0E4H4Q4_9STRE</name>
<dbReference type="EMBL" id="CTEN01000002">
    <property type="protein sequence ID" value="CQR24458.1"/>
    <property type="molecule type" value="Genomic_DNA"/>
</dbReference>
<evidence type="ECO:0000259" key="6">
    <source>
        <dbReference type="Pfam" id="PF00155"/>
    </source>
</evidence>
<dbReference type="CDD" id="cd00609">
    <property type="entry name" value="AAT_like"/>
    <property type="match status" value="1"/>
</dbReference>
<keyword evidence="8" id="KW-1185">Reference proteome</keyword>
<dbReference type="InterPro" id="IPR001917">
    <property type="entry name" value="Aminotrans_II_pyridoxalP_BS"/>
</dbReference>
<dbReference type="RefSeq" id="WP_093650119.1">
    <property type="nucleotide sequence ID" value="NZ_CTEN01000002.1"/>
</dbReference>
<dbReference type="GO" id="GO:0030170">
    <property type="term" value="F:pyridoxal phosphate binding"/>
    <property type="evidence" value="ECO:0007669"/>
    <property type="project" value="InterPro"/>
</dbReference>
<keyword evidence="4 5" id="KW-0663">Pyridoxal phosphate</keyword>
<evidence type="ECO:0000313" key="7">
    <source>
        <dbReference type="EMBL" id="CQR24458.1"/>
    </source>
</evidence>
<dbReference type="InterPro" id="IPR015421">
    <property type="entry name" value="PyrdxlP-dep_Trfase_major"/>
</dbReference>
<evidence type="ECO:0000256" key="2">
    <source>
        <dbReference type="ARBA" id="ARBA00022576"/>
    </source>
</evidence>
<comment type="similarity">
    <text evidence="5">Belongs to the class-II pyridoxal-phosphate-dependent aminotransferase family.</text>
</comment>
<gene>
    <name evidence="7" type="ORF">BN1356_00804</name>
</gene>
<reference evidence="8" key="1">
    <citation type="submission" date="2015-03" db="EMBL/GenBank/DDBJ databases">
        <authorList>
            <person name="Urmite Genomes"/>
        </authorList>
    </citation>
    <scope>NUCLEOTIDE SEQUENCE [LARGE SCALE GENOMIC DNA]</scope>
    <source>
        <strain evidence="8">FF10</strain>
    </source>
</reference>
<dbReference type="InterPro" id="IPR015422">
    <property type="entry name" value="PyrdxlP-dep_Trfase_small"/>
</dbReference>
<dbReference type="Gene3D" id="3.40.640.10">
    <property type="entry name" value="Type I PLP-dependent aspartate aminotransferase-like (Major domain)"/>
    <property type="match status" value="1"/>
</dbReference>